<sequence>MKSRFSLLKYVTWPTLAVLLVGCGGASTDIGSDTLAANARATQIFPAVDQVWRADFGDFVFDLNFETSSAVALSAVKGPSAGQTETVSYTATPLREGLFAVQWRDGGGAVVHVEDFQREFVNAFITPPAGQAFALQGPFTLCSVRGAPVAGCGAGKLPGGRVPSDGPVPAAAEFPAVGQVWRADFGGFAFDLAFETAQTLSFSEVTGLSRGPAQSATYAVTPLRQGLFAVRWSDSGGSVVQFEDFSNGTVKSFITQSDGQTVLLQGSLTRVQ</sequence>
<organism evidence="3 4">
    <name type="scientific">Burkholderia cepacia</name>
    <name type="common">Pseudomonas cepacia</name>
    <dbReference type="NCBI Taxonomy" id="292"/>
    <lineage>
        <taxon>Bacteria</taxon>
        <taxon>Pseudomonadati</taxon>
        <taxon>Pseudomonadota</taxon>
        <taxon>Betaproteobacteria</taxon>
        <taxon>Burkholderiales</taxon>
        <taxon>Burkholderiaceae</taxon>
        <taxon>Burkholderia</taxon>
        <taxon>Burkholderia cepacia complex</taxon>
    </lineage>
</organism>
<name>A0A2S8IP97_BURCE</name>
<keyword evidence="1" id="KW-0732">Signal</keyword>
<dbReference type="Proteomes" id="UP000238206">
    <property type="component" value="Unassembled WGS sequence"/>
</dbReference>
<evidence type="ECO:0000259" key="2">
    <source>
        <dbReference type="Pfam" id="PF22036"/>
    </source>
</evidence>
<feature type="domain" description="MoaF-like" evidence="2">
    <location>
        <begin position="52"/>
        <end position="140"/>
    </location>
</feature>
<protein>
    <recommendedName>
        <fullName evidence="2">MoaF-like domain-containing protein</fullName>
    </recommendedName>
</protein>
<feature type="chain" id="PRO_5015603624" description="MoaF-like domain-containing protein" evidence="1">
    <location>
        <begin position="18"/>
        <end position="272"/>
    </location>
</feature>
<feature type="domain" description="MoaF-like" evidence="2">
    <location>
        <begin position="177"/>
        <end position="269"/>
    </location>
</feature>
<comment type="caution">
    <text evidence="3">The sequence shown here is derived from an EMBL/GenBank/DDBJ whole genome shotgun (WGS) entry which is preliminary data.</text>
</comment>
<proteinExistence type="predicted"/>
<dbReference type="Pfam" id="PF22036">
    <property type="entry name" value="MoaF_like"/>
    <property type="match status" value="2"/>
</dbReference>
<evidence type="ECO:0000256" key="1">
    <source>
        <dbReference type="SAM" id="SignalP"/>
    </source>
</evidence>
<evidence type="ECO:0000313" key="3">
    <source>
        <dbReference type="EMBL" id="PQP16509.1"/>
    </source>
</evidence>
<dbReference type="AlphaFoldDB" id="A0A2S8IP97"/>
<feature type="signal peptide" evidence="1">
    <location>
        <begin position="1"/>
        <end position="17"/>
    </location>
</feature>
<dbReference type="EMBL" id="PUIQ01000024">
    <property type="protein sequence ID" value="PQP16509.1"/>
    <property type="molecule type" value="Genomic_DNA"/>
</dbReference>
<dbReference type="PROSITE" id="PS51257">
    <property type="entry name" value="PROKAR_LIPOPROTEIN"/>
    <property type="match status" value="1"/>
</dbReference>
<dbReference type="InterPro" id="IPR053892">
    <property type="entry name" value="MoaF-like"/>
</dbReference>
<reference evidence="3 4" key="1">
    <citation type="submission" date="2018-02" db="EMBL/GenBank/DDBJ databases">
        <title>Draft genome sequencing of Burkholderia cepacia Y14-15.</title>
        <authorList>
            <person name="Zheng B.-X."/>
        </authorList>
    </citation>
    <scope>NUCLEOTIDE SEQUENCE [LARGE SCALE GENOMIC DNA]</scope>
    <source>
        <strain evidence="3 4">Y14-15</strain>
    </source>
</reference>
<gene>
    <name evidence="3" type="ORF">C5615_19970</name>
</gene>
<accession>A0A2S8IP97</accession>
<evidence type="ECO:0000313" key="4">
    <source>
        <dbReference type="Proteomes" id="UP000238206"/>
    </source>
</evidence>